<name>A0A167H4X4_9GAMM</name>
<proteinExistence type="predicted"/>
<reference evidence="2 3" key="1">
    <citation type="submission" date="2013-07" db="EMBL/GenBank/DDBJ databases">
        <title>Comparative Genomic and Metabolomic Analysis of Twelve Strains of Pseudoalteromonas luteoviolacea.</title>
        <authorList>
            <person name="Vynne N.G."/>
            <person name="Mansson M."/>
            <person name="Gram L."/>
        </authorList>
    </citation>
    <scope>NUCLEOTIDE SEQUENCE [LARGE SCALE GENOMIC DNA]</scope>
    <source>
        <strain evidence="2 3">CPMOR-1</strain>
    </source>
</reference>
<dbReference type="PROSITE" id="PS51257">
    <property type="entry name" value="PROKAR_LIPOPROTEIN"/>
    <property type="match status" value="1"/>
</dbReference>
<dbReference type="EMBL" id="AUYC01000095">
    <property type="protein sequence ID" value="KZN57637.1"/>
    <property type="molecule type" value="Genomic_DNA"/>
</dbReference>
<protein>
    <recommendedName>
        <fullName evidence="4">Lipoprotein</fullName>
    </recommendedName>
</protein>
<evidence type="ECO:0008006" key="4">
    <source>
        <dbReference type="Google" id="ProtNLM"/>
    </source>
</evidence>
<dbReference type="AlphaFoldDB" id="A0A167H4X4"/>
<dbReference type="RefSeq" id="WP_063370414.1">
    <property type="nucleotide sequence ID" value="NZ_AUYC01000095.1"/>
</dbReference>
<comment type="caution">
    <text evidence="2">The sequence shown here is derived from an EMBL/GenBank/DDBJ whole genome shotgun (WGS) entry which is preliminary data.</text>
</comment>
<evidence type="ECO:0000256" key="1">
    <source>
        <dbReference type="SAM" id="SignalP"/>
    </source>
</evidence>
<evidence type="ECO:0000313" key="2">
    <source>
        <dbReference type="EMBL" id="KZN57637.1"/>
    </source>
</evidence>
<gene>
    <name evidence="2" type="ORF">N473_07105</name>
</gene>
<dbReference type="PATRIC" id="fig|1365248.3.peg.5448"/>
<sequence>MKLKRNVAVMIITCALCSVAVASCNPVEVEQEPRGRNGGPSYPPIAPESNWSFVDLIDRVLCKEEEVNNSEGQ</sequence>
<feature type="chain" id="PRO_5007887340" description="Lipoprotein" evidence="1">
    <location>
        <begin position="23"/>
        <end position="73"/>
    </location>
</feature>
<evidence type="ECO:0000313" key="3">
    <source>
        <dbReference type="Proteomes" id="UP000076486"/>
    </source>
</evidence>
<feature type="signal peptide" evidence="1">
    <location>
        <begin position="1"/>
        <end position="22"/>
    </location>
</feature>
<dbReference type="Proteomes" id="UP000076486">
    <property type="component" value="Unassembled WGS sequence"/>
</dbReference>
<accession>A0A167H4X4</accession>
<organism evidence="2 3">
    <name type="scientific">Pseudoalteromonas luteoviolacea CPMOR-1</name>
    <dbReference type="NCBI Taxonomy" id="1365248"/>
    <lineage>
        <taxon>Bacteria</taxon>
        <taxon>Pseudomonadati</taxon>
        <taxon>Pseudomonadota</taxon>
        <taxon>Gammaproteobacteria</taxon>
        <taxon>Alteromonadales</taxon>
        <taxon>Pseudoalteromonadaceae</taxon>
        <taxon>Pseudoalteromonas</taxon>
    </lineage>
</organism>
<keyword evidence="1" id="KW-0732">Signal</keyword>